<organism evidence="11 12">
    <name type="scientific">Pseudoroseicyclus tamaricis</name>
    <dbReference type="NCBI Taxonomy" id="2705421"/>
    <lineage>
        <taxon>Bacteria</taxon>
        <taxon>Pseudomonadati</taxon>
        <taxon>Pseudomonadota</taxon>
        <taxon>Alphaproteobacteria</taxon>
        <taxon>Rhodobacterales</taxon>
        <taxon>Paracoccaceae</taxon>
        <taxon>Pseudoroseicyclus</taxon>
    </lineage>
</organism>
<dbReference type="RefSeq" id="WP_163890991.1">
    <property type="nucleotide sequence ID" value="NZ_JAAFYS010000001.1"/>
</dbReference>
<evidence type="ECO:0000313" key="12">
    <source>
        <dbReference type="Proteomes" id="UP000474757"/>
    </source>
</evidence>
<dbReference type="GO" id="GO:0047304">
    <property type="term" value="F:2-aminoethylphosphonate-pyruvate transaminase activity"/>
    <property type="evidence" value="ECO:0007669"/>
    <property type="project" value="UniProtKB-UniRule"/>
</dbReference>
<dbReference type="HAMAP" id="MF_01376">
    <property type="entry name" value="PhnW_aminotrans_5"/>
    <property type="match status" value="1"/>
</dbReference>
<dbReference type="AlphaFoldDB" id="A0A6B2JPD9"/>
<feature type="modified residue" description="N6-(pyridoxal phosphate)lysine" evidence="7 9">
    <location>
        <position position="196"/>
    </location>
</feature>
<name>A0A6B2JPD9_9RHOB</name>
<accession>A0A6B2JPD9</accession>
<keyword evidence="2 7" id="KW-0032">Aminotransferase</keyword>
<comment type="subunit">
    <text evidence="7">Homodimer.</text>
</comment>
<dbReference type="InterPro" id="IPR012703">
    <property type="entry name" value="NH2EtPonate_pyrv_transaminase"/>
</dbReference>
<comment type="cofactor">
    <cofactor evidence="1 7 9">
        <name>pyridoxal 5'-phosphate</name>
        <dbReference type="ChEBI" id="CHEBI:597326"/>
    </cofactor>
</comment>
<dbReference type="Proteomes" id="UP000474757">
    <property type="component" value="Unassembled WGS sequence"/>
</dbReference>
<evidence type="ECO:0000256" key="5">
    <source>
        <dbReference type="ARBA" id="ARBA00023317"/>
    </source>
</evidence>
<evidence type="ECO:0000256" key="4">
    <source>
        <dbReference type="ARBA" id="ARBA00022898"/>
    </source>
</evidence>
<dbReference type="InterPro" id="IPR024169">
    <property type="entry name" value="SP_NH2Trfase/AEP_transaminase"/>
</dbReference>
<evidence type="ECO:0000256" key="1">
    <source>
        <dbReference type="ARBA" id="ARBA00001933"/>
    </source>
</evidence>
<gene>
    <name evidence="7" type="primary">phnW</name>
    <name evidence="11" type="ORF">GZA08_06190</name>
</gene>
<evidence type="ECO:0000256" key="8">
    <source>
        <dbReference type="PIRSR" id="PIRSR000524-1"/>
    </source>
</evidence>
<evidence type="ECO:0000313" key="11">
    <source>
        <dbReference type="EMBL" id="NDV00557.1"/>
    </source>
</evidence>
<keyword evidence="3 7" id="KW-0808">Transferase</keyword>
<evidence type="ECO:0000256" key="7">
    <source>
        <dbReference type="HAMAP-Rule" id="MF_01376"/>
    </source>
</evidence>
<sequence length="383" mass="41522">MTTGPRHEYYLLTPGPLTVPRETHEAMLRDRNPGGAEHIGMTRDIQDYLLQICNGTETHACVLLQGSATYGVEAGFQTLIPKDGRLLVIVNGFYGVRLREIAEAARVDTTVLQLPTLPLPTRADIEAALDADPAITHIVLCQAETGTGVLNPVEMVAEVGRERGIKVMVDAVASFGGVAIDVAALDLEAVFISPNKCLESAPGLAIVLVKKSSLIAAEGRCPSAVLDLHHQWDFMQKTGNWRWTPPTHVVAALAHSCKRHAAEGGSGPRLERYRRNWSILVNGLRQKGFTTLLPDDVAIPIIATFNDPADPAYSFKDFHAAMLNRGIEVFPGRLTSEGTFRIGVMGDLYEQDMQHILAQMCEALEEIGVTLPIGGSAKTMETA</sequence>
<comment type="caution">
    <text evidence="11">The sequence shown here is derived from an EMBL/GenBank/DDBJ whole genome shotgun (WGS) entry which is preliminary data.</text>
</comment>
<dbReference type="InterPro" id="IPR015422">
    <property type="entry name" value="PyrdxlP-dep_Trfase_small"/>
</dbReference>
<dbReference type="Gene3D" id="3.40.640.10">
    <property type="entry name" value="Type I PLP-dependent aspartate aminotransferase-like (Major domain)"/>
    <property type="match status" value="1"/>
</dbReference>
<keyword evidence="5 7" id="KW-0670">Pyruvate</keyword>
<keyword evidence="12" id="KW-1185">Reference proteome</keyword>
<evidence type="ECO:0000259" key="10">
    <source>
        <dbReference type="Pfam" id="PF00266"/>
    </source>
</evidence>
<reference evidence="11 12" key="1">
    <citation type="submission" date="2020-02" db="EMBL/GenBank/DDBJ databases">
        <title>Pseudoroseicyclus tamarix, sp. nov., isolated from offshore sediment of a Tamarix chinensis forest.</title>
        <authorList>
            <person name="Gai Y."/>
        </authorList>
    </citation>
    <scope>NUCLEOTIDE SEQUENCE [LARGE SCALE GENOMIC DNA]</scope>
    <source>
        <strain evidence="11 12">CLL3-39</strain>
    </source>
</reference>
<dbReference type="NCBIfam" id="NF010006">
    <property type="entry name" value="PRK13479.1"/>
    <property type="match status" value="1"/>
</dbReference>
<dbReference type="InterPro" id="IPR000192">
    <property type="entry name" value="Aminotrans_V_dom"/>
</dbReference>
<evidence type="ECO:0000256" key="9">
    <source>
        <dbReference type="PIRSR" id="PIRSR000524-50"/>
    </source>
</evidence>
<dbReference type="Gene3D" id="3.90.1150.10">
    <property type="entry name" value="Aspartate Aminotransferase, domain 1"/>
    <property type="match status" value="1"/>
</dbReference>
<dbReference type="EC" id="2.6.1.37" evidence="7"/>
<comment type="function">
    <text evidence="7">Involved in phosphonate degradation.</text>
</comment>
<protein>
    <recommendedName>
        <fullName evidence="7">2-aminoethylphosphonate--pyruvate transaminase</fullName>
        <ecNumber evidence="7">2.6.1.37</ecNumber>
    </recommendedName>
    <alternativeName>
        <fullName evidence="7">2-aminoethylphosphonate aminotransferase</fullName>
    </alternativeName>
    <alternativeName>
        <fullName evidence="7">AEP transaminase</fullName>
        <shortName evidence="7">AEPT</shortName>
    </alternativeName>
</protein>
<dbReference type="GO" id="GO:0019700">
    <property type="term" value="P:organic phosphonate catabolic process"/>
    <property type="evidence" value="ECO:0007669"/>
    <property type="project" value="InterPro"/>
</dbReference>
<comment type="similarity">
    <text evidence="7">Belongs to the class-V pyridoxal-phosphate-dependent aminotransferase family. PhnW subfamily.</text>
</comment>
<evidence type="ECO:0000256" key="3">
    <source>
        <dbReference type="ARBA" id="ARBA00022679"/>
    </source>
</evidence>
<dbReference type="InterPro" id="IPR015421">
    <property type="entry name" value="PyrdxlP-dep_Trfase_major"/>
</dbReference>
<dbReference type="EMBL" id="JAAGAB010000001">
    <property type="protein sequence ID" value="NDV00557.1"/>
    <property type="molecule type" value="Genomic_DNA"/>
</dbReference>
<dbReference type="PANTHER" id="PTHR42778">
    <property type="entry name" value="2-AMINOETHYLPHOSPHONATE--PYRUVATE TRANSAMINASE"/>
    <property type="match status" value="1"/>
</dbReference>
<comment type="catalytic activity">
    <reaction evidence="6 7">
        <text>(2-aminoethyl)phosphonate + pyruvate = phosphonoacetaldehyde + L-alanine</text>
        <dbReference type="Rhea" id="RHEA:17021"/>
        <dbReference type="ChEBI" id="CHEBI:15361"/>
        <dbReference type="ChEBI" id="CHEBI:57418"/>
        <dbReference type="ChEBI" id="CHEBI:57972"/>
        <dbReference type="ChEBI" id="CHEBI:58383"/>
        <dbReference type="EC" id="2.6.1.37"/>
    </reaction>
</comment>
<dbReference type="PIRSF" id="PIRSF000524">
    <property type="entry name" value="SPT"/>
    <property type="match status" value="1"/>
</dbReference>
<feature type="binding site" evidence="8">
    <location>
        <position position="341"/>
    </location>
    <ligand>
        <name>substrate</name>
    </ligand>
</feature>
<keyword evidence="4 7" id="KW-0663">Pyridoxal phosphate</keyword>
<dbReference type="InterPro" id="IPR015424">
    <property type="entry name" value="PyrdxlP-dep_Trfase"/>
</dbReference>
<dbReference type="PANTHER" id="PTHR42778:SF1">
    <property type="entry name" value="2-AMINOETHYLPHOSPHONATE--PYRUVATE TRANSAMINASE"/>
    <property type="match status" value="1"/>
</dbReference>
<proteinExistence type="inferred from homology"/>
<evidence type="ECO:0000256" key="6">
    <source>
        <dbReference type="ARBA" id="ARBA00049460"/>
    </source>
</evidence>
<evidence type="ECO:0000256" key="2">
    <source>
        <dbReference type="ARBA" id="ARBA00022576"/>
    </source>
</evidence>
<feature type="domain" description="Aminotransferase class V" evidence="10">
    <location>
        <begin position="82"/>
        <end position="215"/>
    </location>
</feature>
<dbReference type="Pfam" id="PF00266">
    <property type="entry name" value="Aminotran_5"/>
    <property type="match status" value="1"/>
</dbReference>
<dbReference type="SUPFAM" id="SSF53383">
    <property type="entry name" value="PLP-dependent transferases"/>
    <property type="match status" value="1"/>
</dbReference>
<dbReference type="NCBIfam" id="TIGR03301">
    <property type="entry name" value="PhnW-AepZ"/>
    <property type="match status" value="1"/>
</dbReference>